<proteinExistence type="predicted"/>
<name>A0A5B7DRE3_PORTR</name>
<protein>
    <submittedName>
        <fullName evidence="2">Uncharacterized protein</fullName>
    </submittedName>
</protein>
<evidence type="ECO:0000313" key="2">
    <source>
        <dbReference type="EMBL" id="MPC23805.1"/>
    </source>
</evidence>
<gene>
    <name evidence="2" type="ORF">E2C01_016870</name>
</gene>
<reference evidence="2 3" key="1">
    <citation type="submission" date="2019-05" db="EMBL/GenBank/DDBJ databases">
        <title>Another draft genome of Portunus trituberculatus and its Hox gene families provides insights of decapod evolution.</title>
        <authorList>
            <person name="Jeong J.-H."/>
            <person name="Song I."/>
            <person name="Kim S."/>
            <person name="Choi T."/>
            <person name="Kim D."/>
            <person name="Ryu S."/>
            <person name="Kim W."/>
        </authorList>
    </citation>
    <scope>NUCLEOTIDE SEQUENCE [LARGE SCALE GENOMIC DNA]</scope>
    <source>
        <tissue evidence="2">Muscle</tissue>
    </source>
</reference>
<feature type="region of interest" description="Disordered" evidence="1">
    <location>
        <begin position="36"/>
        <end position="67"/>
    </location>
</feature>
<dbReference type="EMBL" id="VSRR010001254">
    <property type="protein sequence ID" value="MPC23805.1"/>
    <property type="molecule type" value="Genomic_DNA"/>
</dbReference>
<feature type="compositionally biased region" description="Polar residues" evidence="1">
    <location>
        <begin position="36"/>
        <end position="47"/>
    </location>
</feature>
<dbReference type="AlphaFoldDB" id="A0A5B7DRE3"/>
<sequence length="117" mass="13067">MHRRPPTLFQKCYKSHLNFISSTPYRWKKRAHLATSTCSPRGTSCKSDATVHNKFPAPPSPLRSHSSLPSRALSCTPSPALTSYWLPFILCANHTPTTPMVGDKDPHDFHSAQLPDL</sequence>
<comment type="caution">
    <text evidence="2">The sequence shown here is derived from an EMBL/GenBank/DDBJ whole genome shotgun (WGS) entry which is preliminary data.</text>
</comment>
<evidence type="ECO:0000256" key="1">
    <source>
        <dbReference type="SAM" id="MobiDB-lite"/>
    </source>
</evidence>
<organism evidence="2 3">
    <name type="scientific">Portunus trituberculatus</name>
    <name type="common">Swimming crab</name>
    <name type="synonym">Neptunus trituberculatus</name>
    <dbReference type="NCBI Taxonomy" id="210409"/>
    <lineage>
        <taxon>Eukaryota</taxon>
        <taxon>Metazoa</taxon>
        <taxon>Ecdysozoa</taxon>
        <taxon>Arthropoda</taxon>
        <taxon>Crustacea</taxon>
        <taxon>Multicrustacea</taxon>
        <taxon>Malacostraca</taxon>
        <taxon>Eumalacostraca</taxon>
        <taxon>Eucarida</taxon>
        <taxon>Decapoda</taxon>
        <taxon>Pleocyemata</taxon>
        <taxon>Brachyura</taxon>
        <taxon>Eubrachyura</taxon>
        <taxon>Portunoidea</taxon>
        <taxon>Portunidae</taxon>
        <taxon>Portuninae</taxon>
        <taxon>Portunus</taxon>
    </lineage>
</organism>
<evidence type="ECO:0000313" key="3">
    <source>
        <dbReference type="Proteomes" id="UP000324222"/>
    </source>
</evidence>
<keyword evidence="3" id="KW-1185">Reference proteome</keyword>
<accession>A0A5B7DRE3</accession>
<dbReference type="Proteomes" id="UP000324222">
    <property type="component" value="Unassembled WGS sequence"/>
</dbReference>